<proteinExistence type="predicted"/>
<evidence type="ECO:0000313" key="2">
    <source>
        <dbReference type="EMBL" id="GBG82754.1"/>
    </source>
</evidence>
<feature type="compositionally biased region" description="Basic and acidic residues" evidence="1">
    <location>
        <begin position="223"/>
        <end position="242"/>
    </location>
</feature>
<evidence type="ECO:0000256" key="1">
    <source>
        <dbReference type="SAM" id="MobiDB-lite"/>
    </source>
</evidence>
<feature type="compositionally biased region" description="Basic and acidic residues" evidence="1">
    <location>
        <begin position="171"/>
        <end position="194"/>
    </location>
</feature>
<protein>
    <submittedName>
        <fullName evidence="2">Uncharacterized protein</fullName>
    </submittedName>
</protein>
<dbReference type="EMBL" id="BFEA01000417">
    <property type="protein sequence ID" value="GBG82754.1"/>
    <property type="molecule type" value="Genomic_DNA"/>
</dbReference>
<feature type="compositionally biased region" description="Acidic residues" evidence="1">
    <location>
        <begin position="195"/>
        <end position="206"/>
    </location>
</feature>
<feature type="compositionally biased region" description="Basic and acidic residues" evidence="1">
    <location>
        <begin position="94"/>
        <end position="107"/>
    </location>
</feature>
<dbReference type="AlphaFoldDB" id="A0A388LKA6"/>
<gene>
    <name evidence="2" type="ORF">CBR_g36284</name>
</gene>
<feature type="compositionally biased region" description="Basic and acidic residues" evidence="1">
    <location>
        <begin position="50"/>
        <end position="59"/>
    </location>
</feature>
<organism evidence="2 3">
    <name type="scientific">Chara braunii</name>
    <name type="common">Braun's stonewort</name>
    <dbReference type="NCBI Taxonomy" id="69332"/>
    <lineage>
        <taxon>Eukaryota</taxon>
        <taxon>Viridiplantae</taxon>
        <taxon>Streptophyta</taxon>
        <taxon>Charophyceae</taxon>
        <taxon>Charales</taxon>
        <taxon>Characeae</taxon>
        <taxon>Chara</taxon>
    </lineage>
</organism>
<comment type="caution">
    <text evidence="2">The sequence shown here is derived from an EMBL/GenBank/DDBJ whole genome shotgun (WGS) entry which is preliminary data.</text>
</comment>
<feature type="compositionally biased region" description="Basic and acidic residues" evidence="1">
    <location>
        <begin position="115"/>
        <end position="133"/>
    </location>
</feature>
<feature type="compositionally biased region" description="Acidic residues" evidence="1">
    <location>
        <begin position="277"/>
        <end position="299"/>
    </location>
</feature>
<feature type="compositionally biased region" description="Low complexity" evidence="1">
    <location>
        <begin position="82"/>
        <end position="92"/>
    </location>
</feature>
<feature type="region of interest" description="Disordered" evidence="1">
    <location>
        <begin position="411"/>
        <end position="430"/>
    </location>
</feature>
<dbReference type="Gramene" id="GBG82754">
    <property type="protein sequence ID" value="GBG82754"/>
    <property type="gene ID" value="CBR_g36284"/>
</dbReference>
<evidence type="ECO:0000313" key="3">
    <source>
        <dbReference type="Proteomes" id="UP000265515"/>
    </source>
</evidence>
<feature type="region of interest" description="Disordered" evidence="1">
    <location>
        <begin position="35"/>
        <end position="363"/>
    </location>
</feature>
<name>A0A388LKA6_CHABU</name>
<feature type="compositionally biased region" description="Basic and acidic residues" evidence="1">
    <location>
        <begin position="149"/>
        <end position="161"/>
    </location>
</feature>
<feature type="compositionally biased region" description="Acidic residues" evidence="1">
    <location>
        <begin position="306"/>
        <end position="322"/>
    </location>
</feature>
<reference evidence="2 3" key="1">
    <citation type="journal article" date="2018" name="Cell">
        <title>The Chara Genome: Secondary Complexity and Implications for Plant Terrestrialization.</title>
        <authorList>
            <person name="Nishiyama T."/>
            <person name="Sakayama H."/>
            <person name="Vries J.D."/>
            <person name="Buschmann H."/>
            <person name="Saint-Marcoux D."/>
            <person name="Ullrich K.K."/>
            <person name="Haas F.B."/>
            <person name="Vanderstraeten L."/>
            <person name="Becker D."/>
            <person name="Lang D."/>
            <person name="Vosolsobe S."/>
            <person name="Rombauts S."/>
            <person name="Wilhelmsson P.K.I."/>
            <person name="Janitza P."/>
            <person name="Kern R."/>
            <person name="Heyl A."/>
            <person name="Rumpler F."/>
            <person name="Villalobos L.I.A.C."/>
            <person name="Clay J.M."/>
            <person name="Skokan R."/>
            <person name="Toyoda A."/>
            <person name="Suzuki Y."/>
            <person name="Kagoshima H."/>
            <person name="Schijlen E."/>
            <person name="Tajeshwar N."/>
            <person name="Catarino B."/>
            <person name="Hetherington A.J."/>
            <person name="Saltykova A."/>
            <person name="Bonnot C."/>
            <person name="Breuninger H."/>
            <person name="Symeonidi A."/>
            <person name="Radhakrishnan G.V."/>
            <person name="Van Nieuwerburgh F."/>
            <person name="Deforce D."/>
            <person name="Chang C."/>
            <person name="Karol K.G."/>
            <person name="Hedrich R."/>
            <person name="Ulvskov P."/>
            <person name="Glockner G."/>
            <person name="Delwiche C.F."/>
            <person name="Petrasek J."/>
            <person name="Van de Peer Y."/>
            <person name="Friml J."/>
            <person name="Beilby M."/>
            <person name="Dolan L."/>
            <person name="Kohara Y."/>
            <person name="Sugano S."/>
            <person name="Fujiyama A."/>
            <person name="Delaux P.-M."/>
            <person name="Quint M."/>
            <person name="TheiBen G."/>
            <person name="Hagemann M."/>
            <person name="Harholt J."/>
            <person name="Dunand C."/>
            <person name="Zachgo S."/>
            <person name="Langdale J."/>
            <person name="Maumus F."/>
            <person name="Straeten D.V.D."/>
            <person name="Gould S.B."/>
            <person name="Rensing S.A."/>
        </authorList>
    </citation>
    <scope>NUCLEOTIDE SEQUENCE [LARGE SCALE GENOMIC DNA]</scope>
    <source>
        <strain evidence="2 3">S276</strain>
    </source>
</reference>
<dbReference type="Proteomes" id="UP000265515">
    <property type="component" value="Unassembled WGS sequence"/>
</dbReference>
<keyword evidence="3" id="KW-1185">Reference proteome</keyword>
<feature type="compositionally biased region" description="Basic and acidic residues" evidence="1">
    <location>
        <begin position="67"/>
        <end position="81"/>
    </location>
</feature>
<accession>A0A388LKA6</accession>
<sequence length="648" mass="71789">MAEYGFAEIEVINADTPWCADCRRFYHYAGDQDCHLNPRYKNQRNQKKQGQKEHPGREKSKGKHQGGGKEKQKEARDKGKGEASSSGASPEKGGNGEEPKKSNKDDPNPAPHAGKGKEIVVWKEKRSFREVVKNGKPSGTEDSGQKGQGDQEKEVEMREDLQQVGNDNEELEKTAGEEVAGKGEVEKDRDKEDIEMGEGESDGDADPQEKEKVGLSTMEEILEEIHHDEEEKRMEDREIRERDEEEEGERESEQGLLLEEEELLQNNEKKTSPSPLGDEDSMEQMENQGDLDGEGEGSEEGSVNSEQEEGNGEGTDAEEEDGILGIVGEALQGSSGGSTLQREALTENGPPGSLEDGSTQKGNDGFRIYDNAYFEKDQLREGNDFVLSLLVAPAPSKATRLNRKATINNVRSGRTPSKKAKMNDSRSVETDCEELTEATPEPVLREDSVSRKRCHGFRVNRKELSQAGPMKTLSLADRSKGSVKKFLVPLILSEVPPNGTLVLTRLTDNEVLEIPSIPVNSTPSDEEVAELTKRHVLHHTGSVVPLPTFKPQRFLSLMDKGAPVALYFAVLGLKSITDSFDKWCDLRVHWFPMQQLLNDQTDQSAPLSLPGGRQGAVIAEWARYACLQDKLSDENTSRLLKLIRNGNL</sequence>